<reference evidence="1 2" key="2">
    <citation type="journal article" date="2011" name="J. Bacteriol.">
        <title>Complete genome sequences for the anaerobic, extremely thermophilic plant biomass-degrading bacteria Caldicellulosiruptor hydrothermalis, Caldicellulosiruptor kristjanssonii, Caldicellulosiruptor kronotskyensis, Caldicellulosiruptor owensenis, and Caldicellulosiruptor lactoaceticus.</title>
        <authorList>
            <person name="Blumer-Schuette S.E."/>
            <person name="Ozdemir I."/>
            <person name="Mistry D."/>
            <person name="Lucas S."/>
            <person name="Lapidus A."/>
            <person name="Cheng J.F."/>
            <person name="Goodwin L.A."/>
            <person name="Pitluck S."/>
            <person name="Land M.L."/>
            <person name="Hauser L.J."/>
            <person name="Woyke T."/>
            <person name="Mikhailova N."/>
            <person name="Pati A."/>
            <person name="Kyrpides N.C."/>
            <person name="Ivanova N."/>
            <person name="Detter J.C."/>
            <person name="Walston-Davenport K."/>
            <person name="Han S."/>
            <person name="Adams M.W."/>
            <person name="Kelly R.M."/>
        </authorList>
    </citation>
    <scope>NUCLEOTIDE SEQUENCE [LARGE SCALE GENOMIC DNA]</scope>
    <source>
        <strain evidence="2">ATCC 700853 / DSM 12137 / I77R1B</strain>
        <plasmid evidence="1">pCALKR01</plasmid>
    </source>
</reference>
<dbReference type="SUPFAM" id="SSF103084">
    <property type="entry name" value="Holliday junction resolvase RusA"/>
    <property type="match status" value="1"/>
</dbReference>
<organism evidence="1 2">
    <name type="scientific">Caldicellulosiruptor acetigenus (strain ATCC 700853 / DSM 12137 / I77R1B)</name>
    <name type="common">Caldicellulosiruptor kristjanssonii</name>
    <dbReference type="NCBI Taxonomy" id="632335"/>
    <lineage>
        <taxon>Bacteria</taxon>
        <taxon>Bacillati</taxon>
        <taxon>Bacillota</taxon>
        <taxon>Bacillota incertae sedis</taxon>
        <taxon>Caldicellulosiruptorales</taxon>
        <taxon>Caldicellulosiruptoraceae</taxon>
        <taxon>Caldicellulosiruptor</taxon>
    </lineage>
</organism>
<dbReference type="AlphaFoldDB" id="E4SAZ6"/>
<protein>
    <submittedName>
        <fullName evidence="1">Uncharacterized protein</fullName>
    </submittedName>
</protein>
<dbReference type="HOGENOM" id="CLU_1168967_0_0_9"/>
<sequence>MGMEQIVGFLEMLNKVEQKLYECSSTVQEMIGEVEDFKNKLDEENKLLQQLEPIEKYLKETEYNICRLKGKVTIEKDKLNRLVSACSARKPVDDTSRNPETPTDCIEFAKPHMVLRFEIDEIPPRWRNSNSTPFLKRVRTIVEDAIEKIPNLPQYDKVHILIEIYFPGKGYRVDLDNLMIKTIIDAIKQEQIVKDDNIEMVSLTVIGYKNSQAKTVVTIIPVERMVDIVARLLPVSK</sequence>
<dbReference type="Gene3D" id="3.30.1330.70">
    <property type="entry name" value="Holliday junction resolvase RusA"/>
    <property type="match status" value="1"/>
</dbReference>
<dbReference type="RefSeq" id="WP_013429082.1">
    <property type="nucleotide sequence ID" value="NC_014719.1"/>
</dbReference>
<dbReference type="EMBL" id="CP002327">
    <property type="protein sequence ID" value="ADQ42075.1"/>
    <property type="molecule type" value="Genomic_DNA"/>
</dbReference>
<dbReference type="InterPro" id="IPR036614">
    <property type="entry name" value="RusA-like_sf"/>
</dbReference>
<dbReference type="GO" id="GO:0006310">
    <property type="term" value="P:DNA recombination"/>
    <property type="evidence" value="ECO:0007669"/>
    <property type="project" value="InterPro"/>
</dbReference>
<keyword evidence="1" id="KW-0614">Plasmid</keyword>
<keyword evidence="2" id="KW-1185">Reference proteome</keyword>
<evidence type="ECO:0000313" key="1">
    <source>
        <dbReference type="EMBL" id="ADQ42075.1"/>
    </source>
</evidence>
<reference key="1">
    <citation type="submission" date="2010-11" db="EMBL/GenBank/DDBJ databases">
        <title>Complete sequence of plasmid of Caldicellulosiruptor kristjanssonii 177R1B.</title>
        <authorList>
            <consortium name="US DOE Joint Genome Institute"/>
            <person name="Lucas S."/>
            <person name="Copeland A."/>
            <person name="Lapidus A."/>
            <person name="Cheng J.-F."/>
            <person name="Bruce D."/>
            <person name="Goodwin L."/>
            <person name="Pitluck S."/>
            <person name="Davenport K."/>
            <person name="Detter J.C."/>
            <person name="Han C."/>
            <person name="Tapia R."/>
            <person name="Land M."/>
            <person name="Hauser L."/>
            <person name="Jeffries C."/>
            <person name="Kyrpides N."/>
            <person name="Ivanova N."/>
            <person name="Mikhailova N."/>
            <person name="Blumer-Schuette S.E."/>
            <person name="Kelly R.M."/>
            <person name="Woyke T."/>
        </authorList>
    </citation>
    <scope>NUCLEOTIDE SEQUENCE</scope>
    <source>
        <strain>177R1B</strain>
    </source>
</reference>
<name>E4SAZ6_CALA7</name>
<evidence type="ECO:0000313" key="2">
    <source>
        <dbReference type="Proteomes" id="UP000009256"/>
    </source>
</evidence>
<dbReference type="GO" id="GO:0000287">
    <property type="term" value="F:magnesium ion binding"/>
    <property type="evidence" value="ECO:0007669"/>
    <property type="project" value="InterPro"/>
</dbReference>
<proteinExistence type="predicted"/>
<dbReference type="Proteomes" id="UP000009256">
    <property type="component" value="Plasmid pCALKR01"/>
</dbReference>
<gene>
    <name evidence="1" type="ordered locus">Calkr_2652</name>
</gene>
<dbReference type="KEGG" id="cki:Calkr_2652"/>
<geneLocation type="plasmid" evidence="1 2">
    <name>pCALKR01</name>
</geneLocation>
<dbReference type="GO" id="GO:0006281">
    <property type="term" value="P:DNA repair"/>
    <property type="evidence" value="ECO:0007669"/>
    <property type="project" value="InterPro"/>
</dbReference>
<accession>E4SAZ6</accession>